<gene>
    <name evidence="2" type="ORF">C1SCF055_LOCUS38351</name>
</gene>
<accession>A0A9P1DN11</accession>
<organism evidence="2">
    <name type="scientific">Cladocopium goreaui</name>
    <dbReference type="NCBI Taxonomy" id="2562237"/>
    <lineage>
        <taxon>Eukaryota</taxon>
        <taxon>Sar</taxon>
        <taxon>Alveolata</taxon>
        <taxon>Dinophyceae</taxon>
        <taxon>Suessiales</taxon>
        <taxon>Symbiodiniaceae</taxon>
        <taxon>Cladocopium</taxon>
    </lineage>
</organism>
<evidence type="ECO:0000313" key="3">
    <source>
        <dbReference type="EMBL" id="CAL4800684.1"/>
    </source>
</evidence>
<dbReference type="Proteomes" id="UP001152797">
    <property type="component" value="Unassembled WGS sequence"/>
</dbReference>
<sequence length="173" mass="19912">MSHLKSEETTDGHGKLFQTSDAMATKDSIEGPDLGDELAQFHAKAKARRKSRQKRVQYQFLFKAGAFLIMLMVVMISKKIQQWRPFVMRCPNVRVHYIGASLNKCGQAATVAGTNQKTLETFLLRQPKGNRMVRNRELNLMLQQICLFCWYFDWKCWGLGTNLNSLTESDQFT</sequence>
<dbReference type="EMBL" id="CAMXCT010005835">
    <property type="protein sequence ID" value="CAI4013372.1"/>
    <property type="molecule type" value="Genomic_DNA"/>
</dbReference>
<protein>
    <submittedName>
        <fullName evidence="2">Uncharacterized protein</fullName>
    </submittedName>
</protein>
<dbReference type="EMBL" id="CAMXCT020005835">
    <property type="protein sequence ID" value="CAL1166747.1"/>
    <property type="molecule type" value="Genomic_DNA"/>
</dbReference>
<dbReference type="AlphaFoldDB" id="A0A9P1DN11"/>
<feature type="transmembrane region" description="Helical" evidence="1">
    <location>
        <begin position="56"/>
        <end position="76"/>
    </location>
</feature>
<dbReference type="OrthoDB" id="431362at2759"/>
<keyword evidence="1" id="KW-1133">Transmembrane helix</keyword>
<dbReference type="EMBL" id="CAMXCT030005835">
    <property type="protein sequence ID" value="CAL4800684.1"/>
    <property type="molecule type" value="Genomic_DNA"/>
</dbReference>
<keyword evidence="4" id="KW-1185">Reference proteome</keyword>
<evidence type="ECO:0000313" key="4">
    <source>
        <dbReference type="Proteomes" id="UP001152797"/>
    </source>
</evidence>
<name>A0A9P1DN11_9DINO</name>
<evidence type="ECO:0000313" key="2">
    <source>
        <dbReference type="EMBL" id="CAI4013372.1"/>
    </source>
</evidence>
<keyword evidence="1" id="KW-0812">Transmembrane</keyword>
<comment type="caution">
    <text evidence="2">The sequence shown here is derived from an EMBL/GenBank/DDBJ whole genome shotgun (WGS) entry which is preliminary data.</text>
</comment>
<evidence type="ECO:0000256" key="1">
    <source>
        <dbReference type="SAM" id="Phobius"/>
    </source>
</evidence>
<keyword evidence="1" id="KW-0472">Membrane</keyword>
<reference evidence="2" key="1">
    <citation type="submission" date="2022-10" db="EMBL/GenBank/DDBJ databases">
        <authorList>
            <person name="Chen Y."/>
            <person name="Dougan E. K."/>
            <person name="Chan C."/>
            <person name="Rhodes N."/>
            <person name="Thang M."/>
        </authorList>
    </citation>
    <scope>NUCLEOTIDE SEQUENCE</scope>
</reference>
<proteinExistence type="predicted"/>
<reference evidence="3 4" key="2">
    <citation type="submission" date="2024-05" db="EMBL/GenBank/DDBJ databases">
        <authorList>
            <person name="Chen Y."/>
            <person name="Shah S."/>
            <person name="Dougan E. K."/>
            <person name="Thang M."/>
            <person name="Chan C."/>
        </authorList>
    </citation>
    <scope>NUCLEOTIDE SEQUENCE [LARGE SCALE GENOMIC DNA]</scope>
</reference>